<gene>
    <name evidence="2" type="ORF">SAMN04489796_102380</name>
</gene>
<feature type="transmembrane region" description="Helical" evidence="1">
    <location>
        <begin position="212"/>
        <end position="231"/>
    </location>
</feature>
<dbReference type="Proteomes" id="UP000199492">
    <property type="component" value="Unassembled WGS sequence"/>
</dbReference>
<evidence type="ECO:0000313" key="3">
    <source>
        <dbReference type="Proteomes" id="UP000199492"/>
    </source>
</evidence>
<organism evidence="2 3">
    <name type="scientific">Winogradskyella thalassocola</name>
    <dbReference type="NCBI Taxonomy" id="262004"/>
    <lineage>
        <taxon>Bacteria</taxon>
        <taxon>Pseudomonadati</taxon>
        <taxon>Bacteroidota</taxon>
        <taxon>Flavobacteriia</taxon>
        <taxon>Flavobacteriales</taxon>
        <taxon>Flavobacteriaceae</taxon>
        <taxon>Winogradskyella</taxon>
    </lineage>
</organism>
<evidence type="ECO:0000256" key="1">
    <source>
        <dbReference type="SAM" id="Phobius"/>
    </source>
</evidence>
<keyword evidence="3" id="KW-1185">Reference proteome</keyword>
<dbReference type="AlphaFoldDB" id="A0A1G8BPP9"/>
<dbReference type="RefSeq" id="WP_245710188.1">
    <property type="nucleotide sequence ID" value="NZ_FNCZ01000002.1"/>
</dbReference>
<name>A0A1G8BPP9_9FLAO</name>
<dbReference type="EMBL" id="FNCZ01000002">
    <property type="protein sequence ID" value="SDH35028.1"/>
    <property type="molecule type" value="Genomic_DNA"/>
</dbReference>
<feature type="transmembrane region" description="Helical" evidence="1">
    <location>
        <begin position="38"/>
        <end position="56"/>
    </location>
</feature>
<feature type="transmembrane region" description="Helical" evidence="1">
    <location>
        <begin position="185"/>
        <end position="206"/>
    </location>
</feature>
<keyword evidence="1" id="KW-0812">Transmembrane</keyword>
<dbReference type="STRING" id="262004.SAMN04489796_102380"/>
<protein>
    <submittedName>
        <fullName evidence="2">Uncharacterized protein</fullName>
    </submittedName>
</protein>
<sequence length="310" mass="35013">MNTVVQKNIIRISVPLIAIIAMIGLANSTLFSKAPSQLAFGITVDLLIIVPFIYFLLIRKTKIPKTTVVLFIILGVAVCSLIIPSEHQYYLSLFKTWLLPLIELTVFSVIIFNVIKAIRHYKSHKSETSSDFFTVLKITCSNILPKAVVIPFVTEISVFYYGFVYWKKRQLKPNEFSYHKDSGTIGLLIGILLLIVVETMTLHFLLAKWSILAAWILTGMSIYTAIQIFGFSKSILKRPLSIEGDVLYLRFGIMNETTINIHNIESITISTKDIELNNDTRKLSILGNLDAHNMVIKLKNEQTLVGLYGI</sequence>
<keyword evidence="1" id="KW-1133">Transmembrane helix</keyword>
<feature type="transmembrane region" description="Helical" evidence="1">
    <location>
        <begin position="68"/>
        <end position="85"/>
    </location>
</feature>
<feature type="transmembrane region" description="Helical" evidence="1">
    <location>
        <begin position="12"/>
        <end position="32"/>
    </location>
</feature>
<keyword evidence="1" id="KW-0472">Membrane</keyword>
<evidence type="ECO:0000313" key="2">
    <source>
        <dbReference type="EMBL" id="SDH35028.1"/>
    </source>
</evidence>
<feature type="transmembrane region" description="Helical" evidence="1">
    <location>
        <begin position="97"/>
        <end position="115"/>
    </location>
</feature>
<proteinExistence type="predicted"/>
<accession>A0A1G8BPP9</accession>
<reference evidence="3" key="1">
    <citation type="submission" date="2016-10" db="EMBL/GenBank/DDBJ databases">
        <authorList>
            <person name="Varghese N."/>
            <person name="Submissions S."/>
        </authorList>
    </citation>
    <scope>NUCLEOTIDE SEQUENCE [LARGE SCALE GENOMIC DNA]</scope>
    <source>
        <strain evidence="3">DSM 15363</strain>
    </source>
</reference>